<proteinExistence type="predicted"/>
<evidence type="ECO:0000256" key="1">
    <source>
        <dbReference type="SAM" id="MobiDB-lite"/>
    </source>
</evidence>
<feature type="compositionally biased region" description="Basic and acidic residues" evidence="1">
    <location>
        <begin position="47"/>
        <end position="57"/>
    </location>
</feature>
<feature type="compositionally biased region" description="Polar residues" evidence="1">
    <location>
        <begin position="58"/>
        <end position="88"/>
    </location>
</feature>
<dbReference type="EMBL" id="JAHUTJ010049792">
    <property type="protein sequence ID" value="MED6283528.1"/>
    <property type="molecule type" value="Genomic_DNA"/>
</dbReference>
<keyword evidence="3" id="KW-1185">Reference proteome</keyword>
<feature type="region of interest" description="Disordered" evidence="1">
    <location>
        <begin position="1"/>
        <end position="88"/>
    </location>
</feature>
<sequence>MSSNRALVGLLSHSTASNSNKSSPTCSPVLRKRSRSPTPQTQEGENMVEKGSDHSSDKSPSTPEQVVQRTYSVQSARSGGKNSKKSQSWYNHERQHIMRVSMTCILVQPRYLSLSLVFQLREIVITLFPVSHFTTFAQCCYRQLQATVWRKLLGYVGV</sequence>
<name>A0ABU7EBG8_9TELE</name>
<gene>
    <name evidence="2" type="ORF">CHARACLAT_009821</name>
</gene>
<protein>
    <submittedName>
        <fullName evidence="2">Uncharacterized protein</fullName>
    </submittedName>
</protein>
<organism evidence="2 3">
    <name type="scientific">Characodon lateralis</name>
    <dbReference type="NCBI Taxonomy" id="208331"/>
    <lineage>
        <taxon>Eukaryota</taxon>
        <taxon>Metazoa</taxon>
        <taxon>Chordata</taxon>
        <taxon>Craniata</taxon>
        <taxon>Vertebrata</taxon>
        <taxon>Euteleostomi</taxon>
        <taxon>Actinopterygii</taxon>
        <taxon>Neopterygii</taxon>
        <taxon>Teleostei</taxon>
        <taxon>Neoteleostei</taxon>
        <taxon>Acanthomorphata</taxon>
        <taxon>Ovalentaria</taxon>
        <taxon>Atherinomorphae</taxon>
        <taxon>Cyprinodontiformes</taxon>
        <taxon>Goodeidae</taxon>
        <taxon>Characodon</taxon>
    </lineage>
</organism>
<reference evidence="2 3" key="1">
    <citation type="submission" date="2021-06" db="EMBL/GenBank/DDBJ databases">
        <authorList>
            <person name="Palmer J.M."/>
        </authorList>
    </citation>
    <scope>NUCLEOTIDE SEQUENCE [LARGE SCALE GENOMIC DNA]</scope>
    <source>
        <strain evidence="2 3">CL_MEX2019</strain>
        <tissue evidence="2">Muscle</tissue>
    </source>
</reference>
<accession>A0ABU7EBG8</accession>
<feature type="compositionally biased region" description="Low complexity" evidence="1">
    <location>
        <begin position="12"/>
        <end position="23"/>
    </location>
</feature>
<dbReference type="Proteomes" id="UP001352852">
    <property type="component" value="Unassembled WGS sequence"/>
</dbReference>
<comment type="caution">
    <text evidence="2">The sequence shown here is derived from an EMBL/GenBank/DDBJ whole genome shotgun (WGS) entry which is preliminary data.</text>
</comment>
<evidence type="ECO:0000313" key="3">
    <source>
        <dbReference type="Proteomes" id="UP001352852"/>
    </source>
</evidence>
<evidence type="ECO:0000313" key="2">
    <source>
        <dbReference type="EMBL" id="MED6283528.1"/>
    </source>
</evidence>